<protein>
    <submittedName>
        <fullName evidence="4">Anti-sigma factor</fullName>
    </submittedName>
</protein>
<feature type="transmembrane region" description="Helical" evidence="1">
    <location>
        <begin position="63"/>
        <end position="86"/>
    </location>
</feature>
<dbReference type="AlphaFoldDB" id="A0A6I8MCV1"/>
<keyword evidence="1" id="KW-0472">Membrane</keyword>
<name>A0A6I8MCV1_9CORY</name>
<dbReference type="Proteomes" id="UP000423525">
    <property type="component" value="Chromosome"/>
</dbReference>
<dbReference type="EMBL" id="LR738855">
    <property type="protein sequence ID" value="VZH84061.1"/>
    <property type="molecule type" value="Genomic_DNA"/>
</dbReference>
<reference evidence="3 6" key="2">
    <citation type="submission" date="2023-03" db="EMBL/GenBank/DDBJ databases">
        <title>Whole genome sequence of the first Corynebacterium rouxii strains isolated in Brazil: a recent member of Corynebacterium diphtheriae complex.</title>
        <authorList>
            <person name="Vieira V."/>
            <person name="Ramos J.N."/>
            <person name="Araujo M.R.B."/>
            <person name="Baio P.V."/>
            <person name="Sant'Anna L.O."/>
            <person name="Veras J.F.C."/>
            <person name="Vieira E.M.D."/>
            <person name="Sousa M.A.B."/>
            <person name="Camargo C.H."/>
            <person name="Sacchi C.T."/>
            <person name="Campos K.R."/>
            <person name="Santos M.B.N."/>
            <person name="Bokermann S."/>
            <person name="Alvim L.B."/>
            <person name="Santos L.S."/>
            <person name="Mattos-Guaraldi A.L."/>
        </authorList>
    </citation>
    <scope>NUCLEOTIDE SEQUENCE [LARGE SCALE GENOMIC DNA]</scope>
    <source>
        <strain evidence="3 6">70862</strain>
    </source>
</reference>
<dbReference type="InterPro" id="IPR018764">
    <property type="entry name" value="RskA_C"/>
</dbReference>
<organism evidence="4 5">
    <name type="scientific">Corynebacterium rouxii</name>
    <dbReference type="NCBI Taxonomy" id="2719119"/>
    <lineage>
        <taxon>Bacteria</taxon>
        <taxon>Bacillati</taxon>
        <taxon>Actinomycetota</taxon>
        <taxon>Actinomycetes</taxon>
        <taxon>Mycobacteriales</taxon>
        <taxon>Corynebacteriaceae</taxon>
        <taxon>Corynebacterium</taxon>
    </lineage>
</organism>
<sequence>MSNNFPRDVEDALNVSPVPMTPPPALKLSVMNAIAATPQEQPVRQAPEQLATVTPLRRRRPGLVFASMAASVVLLAGAVTAVYQPWQAADPHAQMDSILAASDVRQADASAMGATLDIVVSQSMDSGGAMVDGAPAVGHGMGAQVWAVKTDGSMESAGVIGPEEHTDVWMPLPGDTRKVMITEEPMAGSTSPRGKVLAEVVV</sequence>
<evidence type="ECO:0000256" key="1">
    <source>
        <dbReference type="SAM" id="Phobius"/>
    </source>
</evidence>
<dbReference type="EMBL" id="JARUHM010000001">
    <property type="protein sequence ID" value="MDT9409985.1"/>
    <property type="molecule type" value="Genomic_DNA"/>
</dbReference>
<dbReference type="RefSeq" id="WP_155871170.1">
    <property type="nucleotide sequence ID" value="NZ_CP168248.1"/>
</dbReference>
<gene>
    <name evidence="4" type="ORF">FRC0190_00104</name>
    <name evidence="3" type="ORF">P8T80_01020</name>
</gene>
<dbReference type="Pfam" id="PF10099">
    <property type="entry name" value="RskA_C"/>
    <property type="match status" value="1"/>
</dbReference>
<evidence type="ECO:0000313" key="3">
    <source>
        <dbReference type="EMBL" id="MDT9409985.1"/>
    </source>
</evidence>
<evidence type="ECO:0000313" key="5">
    <source>
        <dbReference type="Proteomes" id="UP000423525"/>
    </source>
</evidence>
<keyword evidence="1" id="KW-0812">Transmembrane</keyword>
<feature type="domain" description="Anti-sigma K factor RskA C-terminal" evidence="2">
    <location>
        <begin position="66"/>
        <end position="195"/>
    </location>
</feature>
<dbReference type="Proteomes" id="UP001265983">
    <property type="component" value="Unassembled WGS sequence"/>
</dbReference>
<evidence type="ECO:0000259" key="2">
    <source>
        <dbReference type="Pfam" id="PF10099"/>
    </source>
</evidence>
<keyword evidence="6" id="KW-1185">Reference proteome</keyword>
<reference evidence="4 5" key="1">
    <citation type="submission" date="2019-11" db="EMBL/GenBank/DDBJ databases">
        <authorList>
            <person name="Brisse S."/>
        </authorList>
    </citation>
    <scope>NUCLEOTIDE SEQUENCE [LARGE SCALE GENOMIC DNA]</scope>
    <source>
        <strain evidence="4">FRC0190</strain>
    </source>
</reference>
<accession>A0A6I8MCV1</accession>
<keyword evidence="1" id="KW-1133">Transmembrane helix</keyword>
<evidence type="ECO:0000313" key="6">
    <source>
        <dbReference type="Proteomes" id="UP001265983"/>
    </source>
</evidence>
<proteinExistence type="predicted"/>
<dbReference type="GO" id="GO:0005886">
    <property type="term" value="C:plasma membrane"/>
    <property type="evidence" value="ECO:0007669"/>
    <property type="project" value="InterPro"/>
</dbReference>
<evidence type="ECO:0000313" key="4">
    <source>
        <dbReference type="EMBL" id="VZH84061.1"/>
    </source>
</evidence>
<dbReference type="KEGG" id="crf:FRC0190_00104"/>